<keyword evidence="1" id="KW-0175">Coiled coil</keyword>
<keyword evidence="4" id="KW-1185">Reference proteome</keyword>
<name>A0AAW2Z937_9EUKA</name>
<dbReference type="EMBL" id="JAOPGA020001155">
    <property type="protein sequence ID" value="KAL0485626.1"/>
    <property type="molecule type" value="Genomic_DNA"/>
</dbReference>
<evidence type="ECO:0000313" key="3">
    <source>
        <dbReference type="EMBL" id="KAL0485626.1"/>
    </source>
</evidence>
<feature type="region of interest" description="Disordered" evidence="2">
    <location>
        <begin position="257"/>
        <end position="317"/>
    </location>
</feature>
<feature type="non-terminal residue" evidence="3">
    <location>
        <position position="379"/>
    </location>
</feature>
<feature type="region of interest" description="Disordered" evidence="2">
    <location>
        <begin position="344"/>
        <end position="379"/>
    </location>
</feature>
<evidence type="ECO:0000256" key="1">
    <source>
        <dbReference type="SAM" id="Coils"/>
    </source>
</evidence>
<feature type="compositionally biased region" description="Basic and acidic residues" evidence="2">
    <location>
        <begin position="307"/>
        <end position="317"/>
    </location>
</feature>
<proteinExistence type="predicted"/>
<dbReference type="Proteomes" id="UP001431209">
    <property type="component" value="Unassembled WGS sequence"/>
</dbReference>
<evidence type="ECO:0000313" key="4">
    <source>
        <dbReference type="Proteomes" id="UP001431209"/>
    </source>
</evidence>
<feature type="non-terminal residue" evidence="3">
    <location>
        <position position="1"/>
    </location>
</feature>
<organism evidence="3 4">
    <name type="scientific">Acrasis kona</name>
    <dbReference type="NCBI Taxonomy" id="1008807"/>
    <lineage>
        <taxon>Eukaryota</taxon>
        <taxon>Discoba</taxon>
        <taxon>Heterolobosea</taxon>
        <taxon>Tetramitia</taxon>
        <taxon>Eutetramitia</taxon>
        <taxon>Acrasidae</taxon>
        <taxon>Acrasis</taxon>
    </lineage>
</organism>
<sequence length="379" mass="43080">NDDEVSKVNETVKDVTGELERTQLEYEPLNTKMKLLVESCNKQKEKCEDEIVSVKQANEALGQALESYKVSKQEKQVIRDALRVQHSNESNLVEFDGVESVPEKAERVQEINSNLENVTHNIKNIQQEIDQQTSTLTRLNEQRSVLDAQIRAEIDQEYSRLHEEEASRLQQKQNDVIQQKTCARMDALETSRRDLIKIEQSLSAKMTFKKNELALLQQQVKEKTKLETYDMAADSQHFTSLFDNSIDFDDASVESEDDIFKSKRQQAHTTRGTLRQASQAKQSSAAIKNNNNDNSKSIKTNAAVQKTTRENKSFRKLDTKRVGVKKVETNKKLTSTAATAVQTPIKRGTPVLKDTRRGSSKKPKAVKTSNELSIFDYKG</sequence>
<feature type="coiled-coil region" evidence="1">
    <location>
        <begin position="108"/>
        <end position="142"/>
    </location>
</feature>
<accession>A0AAW2Z937</accession>
<protein>
    <submittedName>
        <fullName evidence="3">Uncharacterized protein</fullName>
    </submittedName>
</protein>
<evidence type="ECO:0000256" key="2">
    <source>
        <dbReference type="SAM" id="MobiDB-lite"/>
    </source>
</evidence>
<comment type="caution">
    <text evidence="3">The sequence shown here is derived from an EMBL/GenBank/DDBJ whole genome shotgun (WGS) entry which is preliminary data.</text>
</comment>
<reference evidence="3 4" key="1">
    <citation type="submission" date="2024-03" db="EMBL/GenBank/DDBJ databases">
        <title>The Acrasis kona genome and developmental transcriptomes reveal deep origins of eukaryotic multicellular pathways.</title>
        <authorList>
            <person name="Sheikh S."/>
            <person name="Fu C.-J."/>
            <person name="Brown M.W."/>
            <person name="Baldauf S.L."/>
        </authorList>
    </citation>
    <scope>NUCLEOTIDE SEQUENCE [LARGE SCALE GENOMIC DNA]</scope>
    <source>
        <strain evidence="3 4">ATCC MYA-3509</strain>
    </source>
</reference>
<feature type="compositionally biased region" description="Low complexity" evidence="2">
    <location>
        <begin position="276"/>
        <end position="301"/>
    </location>
</feature>
<dbReference type="AlphaFoldDB" id="A0AAW2Z937"/>
<gene>
    <name evidence="3" type="ORF">AKO1_011909</name>
</gene>